<organism evidence="2 3">
    <name type="scientific">Metallosphaera tengchongensis</name>
    <dbReference type="NCBI Taxonomy" id="1532350"/>
    <lineage>
        <taxon>Archaea</taxon>
        <taxon>Thermoproteota</taxon>
        <taxon>Thermoprotei</taxon>
        <taxon>Sulfolobales</taxon>
        <taxon>Sulfolobaceae</taxon>
        <taxon>Metallosphaera</taxon>
    </lineage>
</organism>
<keyword evidence="3" id="KW-1185">Reference proteome</keyword>
<dbReference type="AlphaFoldDB" id="A0A6N0NQY3"/>
<gene>
    <name evidence="2" type="ORF">GWK48_00635</name>
</gene>
<dbReference type="GeneID" id="55640407"/>
<dbReference type="Proteomes" id="UP000509301">
    <property type="component" value="Chromosome"/>
</dbReference>
<dbReference type="OrthoDB" id="76153at2157"/>
<dbReference type="EMBL" id="CP049074">
    <property type="protein sequence ID" value="QKQ99101.1"/>
    <property type="molecule type" value="Genomic_DNA"/>
</dbReference>
<sequence>MGKLRCSVCGEMNPDVLTNCRKCGSTLPSRFTSLPVKICPKCARSNPASRETCLYCNAKLV</sequence>
<dbReference type="InterPro" id="IPR025874">
    <property type="entry name" value="DZR"/>
</dbReference>
<feature type="domain" description="DZANK-type" evidence="1">
    <location>
        <begin position="6"/>
        <end position="57"/>
    </location>
</feature>
<proteinExistence type="predicted"/>
<evidence type="ECO:0000313" key="3">
    <source>
        <dbReference type="Proteomes" id="UP000509301"/>
    </source>
</evidence>
<dbReference type="Pfam" id="PF12773">
    <property type="entry name" value="DZR"/>
    <property type="match status" value="1"/>
</dbReference>
<evidence type="ECO:0000313" key="2">
    <source>
        <dbReference type="EMBL" id="QKQ99101.1"/>
    </source>
</evidence>
<name>A0A6N0NQY3_9CREN</name>
<dbReference type="RefSeq" id="WP_174628669.1">
    <property type="nucleotide sequence ID" value="NZ_CP049074.1"/>
</dbReference>
<dbReference type="KEGG" id="mten:GWK48_00635"/>
<accession>A0A6N0NQY3</accession>
<evidence type="ECO:0000259" key="1">
    <source>
        <dbReference type="Pfam" id="PF12773"/>
    </source>
</evidence>
<reference evidence="2 3" key="1">
    <citation type="submission" date="2020-02" db="EMBL/GenBank/DDBJ databases">
        <title>Comparative genome analysis reveals the metabolism and evolution of the thermophilic archaeal genus Metallosphaera.</title>
        <authorList>
            <person name="Jiang C."/>
        </authorList>
    </citation>
    <scope>NUCLEOTIDE SEQUENCE [LARGE SCALE GENOMIC DNA]</scope>
    <source>
        <strain evidence="2 3">Ric-A</strain>
    </source>
</reference>
<protein>
    <recommendedName>
        <fullName evidence="1">DZANK-type domain-containing protein</fullName>
    </recommendedName>
</protein>